<organism evidence="7 8">
    <name type="scientific">Paramecium tetraurelia</name>
    <dbReference type="NCBI Taxonomy" id="5888"/>
    <lineage>
        <taxon>Eukaryota</taxon>
        <taxon>Sar</taxon>
        <taxon>Alveolata</taxon>
        <taxon>Ciliophora</taxon>
        <taxon>Intramacronucleata</taxon>
        <taxon>Oligohymenophorea</taxon>
        <taxon>Peniculida</taxon>
        <taxon>Parameciidae</taxon>
        <taxon>Paramecium</taxon>
    </lineage>
</organism>
<feature type="transmembrane region" description="Helical" evidence="6">
    <location>
        <begin position="56"/>
        <end position="78"/>
    </location>
</feature>
<evidence type="ECO:0000256" key="5">
    <source>
        <dbReference type="ARBA" id="ARBA00023186"/>
    </source>
</evidence>
<reference evidence="7 8" key="1">
    <citation type="journal article" date="2006" name="Nature">
        <title>Global trends of whole-genome duplications revealed by the ciliate Paramecium tetraurelia.</title>
        <authorList>
            <consortium name="Genoscope"/>
            <person name="Aury J.-M."/>
            <person name="Jaillon O."/>
            <person name="Duret L."/>
            <person name="Noel B."/>
            <person name="Jubin C."/>
            <person name="Porcel B.M."/>
            <person name="Segurens B."/>
            <person name="Daubin V."/>
            <person name="Anthouard V."/>
            <person name="Aiach N."/>
            <person name="Arnaiz O."/>
            <person name="Billaut A."/>
            <person name="Beisson J."/>
            <person name="Blanc I."/>
            <person name="Bouhouche K."/>
            <person name="Camara F."/>
            <person name="Duharcourt S."/>
            <person name="Guigo R."/>
            <person name="Gogendeau D."/>
            <person name="Katinka M."/>
            <person name="Keller A.-M."/>
            <person name="Kissmehl R."/>
            <person name="Klotz C."/>
            <person name="Koll F."/>
            <person name="Le Moue A."/>
            <person name="Lepere C."/>
            <person name="Malinsky S."/>
            <person name="Nowacki M."/>
            <person name="Nowak J.K."/>
            <person name="Plattner H."/>
            <person name="Poulain J."/>
            <person name="Ruiz F."/>
            <person name="Serrano V."/>
            <person name="Zagulski M."/>
            <person name="Dessen P."/>
            <person name="Betermier M."/>
            <person name="Weissenbach J."/>
            <person name="Scarpelli C."/>
            <person name="Schachter V."/>
            <person name="Sperling L."/>
            <person name="Meyer E."/>
            <person name="Cohen J."/>
            <person name="Wincker P."/>
        </authorList>
    </citation>
    <scope>NUCLEOTIDE SEQUENCE [LARGE SCALE GENOMIC DNA]</scope>
    <source>
        <strain evidence="7 8">Stock d4-2</strain>
    </source>
</reference>
<dbReference type="PANTHER" id="PTHR44176">
    <property type="entry name" value="DNAJ HOMOLOG SUBFAMILY C MEMBER 25"/>
    <property type="match status" value="1"/>
</dbReference>
<keyword evidence="2 6" id="KW-0812">Transmembrane</keyword>
<dbReference type="FunCoup" id="A0DNL0">
    <property type="interactions" value="113"/>
</dbReference>
<dbReference type="Proteomes" id="UP000000600">
    <property type="component" value="Unassembled WGS sequence"/>
</dbReference>
<protein>
    <recommendedName>
        <fullName evidence="9">J domain-containing protein</fullName>
    </recommendedName>
</protein>
<keyword evidence="8" id="KW-1185">Reference proteome</keyword>
<comment type="subcellular location">
    <subcellularLocation>
        <location evidence="1">Membrane</location>
    </subcellularLocation>
</comment>
<evidence type="ECO:0000256" key="3">
    <source>
        <dbReference type="ARBA" id="ARBA00022989"/>
    </source>
</evidence>
<dbReference type="OrthoDB" id="10250354at2759"/>
<dbReference type="EMBL" id="CT868518">
    <property type="protein sequence ID" value="CAK84627.1"/>
    <property type="molecule type" value="Genomic_DNA"/>
</dbReference>
<evidence type="ECO:0000256" key="4">
    <source>
        <dbReference type="ARBA" id="ARBA00023136"/>
    </source>
</evidence>
<dbReference type="GO" id="GO:0005789">
    <property type="term" value="C:endoplasmic reticulum membrane"/>
    <property type="evidence" value="ECO:0000318"/>
    <property type="project" value="GO_Central"/>
</dbReference>
<feature type="transmembrane region" description="Helical" evidence="6">
    <location>
        <begin position="150"/>
        <end position="170"/>
    </location>
</feature>
<name>A0DNL0_PARTE</name>
<evidence type="ECO:0000256" key="1">
    <source>
        <dbReference type="ARBA" id="ARBA00004370"/>
    </source>
</evidence>
<evidence type="ECO:0008006" key="9">
    <source>
        <dbReference type="Google" id="ProtNLM"/>
    </source>
</evidence>
<dbReference type="InParanoid" id="A0DNL0"/>
<dbReference type="AlphaFoldDB" id="A0DNL0"/>
<dbReference type="PANTHER" id="PTHR44176:SF1">
    <property type="entry name" value="DNAJ HOMOLOG SUBFAMILY C MEMBER 25"/>
    <property type="match status" value="1"/>
</dbReference>
<dbReference type="RefSeq" id="XP_001452024.1">
    <property type="nucleotide sequence ID" value="XM_001451987.1"/>
</dbReference>
<evidence type="ECO:0000313" key="7">
    <source>
        <dbReference type="EMBL" id="CAK84627.1"/>
    </source>
</evidence>
<dbReference type="STRING" id="5888.A0DNL0"/>
<accession>A0DNL0</accession>
<proteinExistence type="predicted"/>
<dbReference type="HOGENOM" id="CLU_991956_0_0_1"/>
<dbReference type="InterPro" id="IPR044632">
    <property type="entry name" value="DNAJC25-like"/>
</dbReference>
<dbReference type="KEGG" id="ptm:GSPATT00018823001"/>
<gene>
    <name evidence="7" type="ORF">GSPATT00018823001</name>
</gene>
<keyword evidence="4 6" id="KW-0472">Membrane</keyword>
<evidence type="ECO:0000256" key="2">
    <source>
        <dbReference type="ARBA" id="ARBA00022692"/>
    </source>
</evidence>
<evidence type="ECO:0000256" key="6">
    <source>
        <dbReference type="SAM" id="Phobius"/>
    </source>
</evidence>
<keyword evidence="3 6" id="KW-1133">Transmembrane helix</keyword>
<keyword evidence="5" id="KW-0143">Chaperone</keyword>
<sequence length="281" mass="34578">MIITTNCYYQRKEPNRMKIRKQFRELSRTLHPDKKEGNQTQYVNSVKKQRLIMKSILKIQIEVNFIITIDIINMYIILKQIHIFLFLEQPCSYLSFNMWLEFVLMESTHFKKVVKERYKESNLSKQQVIQETLEEVKISRAWSYPTFEEIWIIAILHFIYSIFYRLYFAIKWKYYYKYQKCRKEISEKDQEYKTQLILGISQSRQEIVDKESLVNQQLWILENMKEFDEGQLLKQDEYIQQHSNKFKQYMRLTCKSVSKIYKFVLFSYEINHQYLHGLRCF</sequence>
<dbReference type="GeneID" id="5037809"/>
<evidence type="ECO:0000313" key="8">
    <source>
        <dbReference type="Proteomes" id="UP000000600"/>
    </source>
</evidence>
<dbReference type="GO" id="GO:0006457">
    <property type="term" value="P:protein folding"/>
    <property type="evidence" value="ECO:0000318"/>
    <property type="project" value="GO_Central"/>
</dbReference>